<keyword evidence="4" id="KW-0645">Protease</keyword>
<dbReference type="GO" id="GO:0005634">
    <property type="term" value="C:nucleus"/>
    <property type="evidence" value="ECO:0007669"/>
    <property type="project" value="TreeGrafter"/>
</dbReference>
<evidence type="ECO:0000256" key="4">
    <source>
        <dbReference type="ARBA" id="ARBA00022670"/>
    </source>
</evidence>
<keyword evidence="5" id="KW-0378">Hydrolase</keyword>
<accession>A0A433QEJ6</accession>
<evidence type="ECO:0000256" key="6">
    <source>
        <dbReference type="SAM" id="MobiDB-lite"/>
    </source>
</evidence>
<dbReference type="SUPFAM" id="SSF54001">
    <property type="entry name" value="Cysteine proteinases"/>
    <property type="match status" value="1"/>
</dbReference>
<protein>
    <recommendedName>
        <fullName evidence="3">ubiquitinyl hydrolase 1</fullName>
        <ecNumber evidence="3">3.4.19.12</ecNumber>
    </recommendedName>
</protein>
<feature type="domain" description="USP" evidence="7">
    <location>
        <begin position="1"/>
        <end position="158"/>
    </location>
</feature>
<dbReference type="GO" id="GO:0005829">
    <property type="term" value="C:cytosol"/>
    <property type="evidence" value="ECO:0007669"/>
    <property type="project" value="TreeGrafter"/>
</dbReference>
<dbReference type="EMBL" id="RBNJ01007066">
    <property type="protein sequence ID" value="RUS28159.1"/>
    <property type="molecule type" value="Genomic_DNA"/>
</dbReference>
<dbReference type="Proteomes" id="UP000274822">
    <property type="component" value="Unassembled WGS sequence"/>
</dbReference>
<dbReference type="PROSITE" id="PS50235">
    <property type="entry name" value="USP_3"/>
    <property type="match status" value="1"/>
</dbReference>
<name>A0A433QEJ6_9FUNG</name>
<feature type="compositionally biased region" description="Basic and acidic residues" evidence="6">
    <location>
        <begin position="243"/>
        <end position="277"/>
    </location>
</feature>
<gene>
    <name evidence="8" type="ORF">BC938DRAFT_482227</name>
</gene>
<evidence type="ECO:0000256" key="2">
    <source>
        <dbReference type="ARBA" id="ARBA00009085"/>
    </source>
</evidence>
<evidence type="ECO:0000256" key="3">
    <source>
        <dbReference type="ARBA" id="ARBA00012759"/>
    </source>
</evidence>
<feature type="region of interest" description="Disordered" evidence="6">
    <location>
        <begin position="194"/>
        <end position="342"/>
    </location>
</feature>
<dbReference type="Gene3D" id="3.90.70.10">
    <property type="entry name" value="Cysteine proteinases"/>
    <property type="match status" value="1"/>
</dbReference>
<evidence type="ECO:0000313" key="8">
    <source>
        <dbReference type="EMBL" id="RUS28159.1"/>
    </source>
</evidence>
<dbReference type="InterPro" id="IPR038765">
    <property type="entry name" value="Papain-like_cys_pep_sf"/>
</dbReference>
<proteinExistence type="inferred from homology"/>
<evidence type="ECO:0000256" key="1">
    <source>
        <dbReference type="ARBA" id="ARBA00000707"/>
    </source>
</evidence>
<dbReference type="Pfam" id="PF00443">
    <property type="entry name" value="UCH"/>
    <property type="match status" value="1"/>
</dbReference>
<dbReference type="InterPro" id="IPR018200">
    <property type="entry name" value="USP_CS"/>
</dbReference>
<comment type="caution">
    <text evidence="8">The sequence shown here is derived from an EMBL/GenBank/DDBJ whole genome shotgun (WGS) entry which is preliminary data.</text>
</comment>
<dbReference type="PANTHER" id="PTHR24006:SF733">
    <property type="entry name" value="RE52890P"/>
    <property type="match status" value="1"/>
</dbReference>
<dbReference type="AlphaFoldDB" id="A0A433QEJ6"/>
<dbReference type="InterPro" id="IPR028889">
    <property type="entry name" value="USP"/>
</dbReference>
<evidence type="ECO:0000313" key="9">
    <source>
        <dbReference type="Proteomes" id="UP000274822"/>
    </source>
</evidence>
<evidence type="ECO:0000259" key="7">
    <source>
        <dbReference type="PROSITE" id="PS50235"/>
    </source>
</evidence>
<evidence type="ECO:0000256" key="5">
    <source>
        <dbReference type="ARBA" id="ARBA00022801"/>
    </source>
</evidence>
<reference evidence="8 9" key="1">
    <citation type="journal article" date="2018" name="New Phytol.">
        <title>Phylogenomics of Endogonaceae and evolution of mycorrhizas within Mucoromycota.</title>
        <authorList>
            <person name="Chang Y."/>
            <person name="Desiro A."/>
            <person name="Na H."/>
            <person name="Sandor L."/>
            <person name="Lipzen A."/>
            <person name="Clum A."/>
            <person name="Barry K."/>
            <person name="Grigoriev I.V."/>
            <person name="Martin F.M."/>
            <person name="Stajich J.E."/>
            <person name="Smith M.E."/>
            <person name="Bonito G."/>
            <person name="Spatafora J.W."/>
        </authorList>
    </citation>
    <scope>NUCLEOTIDE SEQUENCE [LARGE SCALE GENOMIC DNA]</scope>
    <source>
        <strain evidence="8 9">AD002</strain>
    </source>
</reference>
<feature type="compositionally biased region" description="Low complexity" evidence="6">
    <location>
        <begin position="286"/>
        <end position="299"/>
    </location>
</feature>
<dbReference type="PANTHER" id="PTHR24006">
    <property type="entry name" value="UBIQUITIN CARBOXYL-TERMINAL HYDROLASE"/>
    <property type="match status" value="1"/>
</dbReference>
<comment type="similarity">
    <text evidence="2">Belongs to the peptidase C19 family.</text>
</comment>
<organism evidence="8 9">
    <name type="scientific">Jimgerdemannia flammicorona</name>
    <dbReference type="NCBI Taxonomy" id="994334"/>
    <lineage>
        <taxon>Eukaryota</taxon>
        <taxon>Fungi</taxon>
        <taxon>Fungi incertae sedis</taxon>
        <taxon>Mucoromycota</taxon>
        <taxon>Mucoromycotina</taxon>
        <taxon>Endogonomycetes</taxon>
        <taxon>Endogonales</taxon>
        <taxon>Endogonaceae</taxon>
        <taxon>Jimgerdemannia</taxon>
    </lineage>
</organism>
<dbReference type="InterPro" id="IPR050164">
    <property type="entry name" value="Peptidase_C19"/>
</dbReference>
<dbReference type="PROSITE" id="PS00973">
    <property type="entry name" value="USP_2"/>
    <property type="match status" value="1"/>
</dbReference>
<keyword evidence="9" id="KW-1185">Reference proteome</keyword>
<dbReference type="GO" id="GO:0016579">
    <property type="term" value="P:protein deubiquitination"/>
    <property type="evidence" value="ECO:0007669"/>
    <property type="project" value="InterPro"/>
</dbReference>
<dbReference type="GO" id="GO:0004843">
    <property type="term" value="F:cysteine-type deubiquitinase activity"/>
    <property type="evidence" value="ECO:0007669"/>
    <property type="project" value="UniProtKB-EC"/>
</dbReference>
<dbReference type="GO" id="GO:0006508">
    <property type="term" value="P:proteolysis"/>
    <property type="evidence" value="ECO:0007669"/>
    <property type="project" value="UniProtKB-KW"/>
</dbReference>
<sequence length="342" mass="38260">MNSSVTSCLRQFSASETLCHKDKYFCDVCSGLQEAERRMKIKKLPNILALHLKRFKYQEQLQKYIKLTYRVVFPFELRLFNTCDDTQDPDRMYELWAIVIHIGSGPHHGHYQTVIRSNGQWLLFDDDVVQPIEESDIQKYFGDLPGTGSGYVLFYQSVNLDLNSLGLTSEPWTTNNTTISQDGVAATEASGTAVTVNGNGLPQENEHPLGTAPYFQSDPNGGLVVNGVPIPTPAPEPTWTLPQKKEKKDEEKEKENAEKRESLNAREREESAEERKSRWPLSRKGSTASDDVAAANSASLKDKGFWRTTSRKGKKDKRREDSIAEHPASVMAKAATGSFAAA</sequence>
<dbReference type="EC" id="3.4.19.12" evidence="3"/>
<comment type="catalytic activity">
    <reaction evidence="1">
        <text>Thiol-dependent hydrolysis of ester, thioester, amide, peptide and isopeptide bonds formed by the C-terminal Gly of ubiquitin (a 76-residue protein attached to proteins as an intracellular targeting signal).</text>
        <dbReference type="EC" id="3.4.19.12"/>
    </reaction>
</comment>
<dbReference type="InterPro" id="IPR001394">
    <property type="entry name" value="Peptidase_C19_UCH"/>
</dbReference>